<dbReference type="PROSITE" id="PS50931">
    <property type="entry name" value="HTH_LYSR"/>
    <property type="match status" value="1"/>
</dbReference>
<dbReference type="InterPro" id="IPR036390">
    <property type="entry name" value="WH_DNA-bd_sf"/>
</dbReference>
<dbReference type="Gene3D" id="1.10.10.10">
    <property type="entry name" value="Winged helix-like DNA-binding domain superfamily/Winged helix DNA-binding domain"/>
    <property type="match status" value="1"/>
</dbReference>
<keyword evidence="2" id="KW-0805">Transcription regulation</keyword>
<dbReference type="InterPro" id="IPR058163">
    <property type="entry name" value="LysR-type_TF_proteobact-type"/>
</dbReference>
<dbReference type="PANTHER" id="PTHR30537:SF26">
    <property type="entry name" value="GLYCINE CLEAVAGE SYSTEM TRANSCRIPTIONAL ACTIVATOR"/>
    <property type="match status" value="1"/>
</dbReference>
<evidence type="ECO:0000256" key="2">
    <source>
        <dbReference type="ARBA" id="ARBA00023015"/>
    </source>
</evidence>
<dbReference type="PANTHER" id="PTHR30537">
    <property type="entry name" value="HTH-TYPE TRANSCRIPTIONAL REGULATOR"/>
    <property type="match status" value="1"/>
</dbReference>
<name>A0A9E8CS38_9HYPH</name>
<proteinExistence type="inferred from homology"/>
<dbReference type="InterPro" id="IPR005119">
    <property type="entry name" value="LysR_subst-bd"/>
</dbReference>
<evidence type="ECO:0000313" key="6">
    <source>
        <dbReference type="EMBL" id="UZF86713.1"/>
    </source>
</evidence>
<dbReference type="GO" id="GO:0006351">
    <property type="term" value="P:DNA-templated transcription"/>
    <property type="evidence" value="ECO:0007669"/>
    <property type="project" value="TreeGrafter"/>
</dbReference>
<gene>
    <name evidence="6" type="ORF">NWE54_23620</name>
</gene>
<dbReference type="SUPFAM" id="SSF53850">
    <property type="entry name" value="Periplasmic binding protein-like II"/>
    <property type="match status" value="1"/>
</dbReference>
<evidence type="ECO:0000256" key="4">
    <source>
        <dbReference type="ARBA" id="ARBA00023163"/>
    </source>
</evidence>
<dbReference type="GO" id="GO:0043565">
    <property type="term" value="F:sequence-specific DNA binding"/>
    <property type="evidence" value="ECO:0007669"/>
    <property type="project" value="TreeGrafter"/>
</dbReference>
<evidence type="ECO:0000256" key="1">
    <source>
        <dbReference type="ARBA" id="ARBA00009437"/>
    </source>
</evidence>
<evidence type="ECO:0000256" key="3">
    <source>
        <dbReference type="ARBA" id="ARBA00023125"/>
    </source>
</evidence>
<dbReference type="SUPFAM" id="SSF46785">
    <property type="entry name" value="Winged helix' DNA-binding domain"/>
    <property type="match status" value="1"/>
</dbReference>
<dbReference type="Gene3D" id="3.40.190.10">
    <property type="entry name" value="Periplasmic binding protein-like II"/>
    <property type="match status" value="2"/>
</dbReference>
<sequence>MNFTKAADDLGLTQSGISRQIHNLEKFLGVPLFHRSGPRLVLTEVGANYYRELALTLDKLQEITIDAVRGRSVDSSLMIGTHPTMGARWLPRRIETFIHAHPDIPVEVTLAPADLNFETTRLDVAILRGVGTWLNARSVELFAEEIAVVTSPKLIPLGTRLENKDFAGFPLLQNASRPSIWLHWLRLSGLTYQGRIQGTRFAHTEMLINAALQGIGIAIVPVCYIEAELGRNELHMPFGPPILSGDSYFAVYPERKAQLHSIMAFREWVTRETRNYRKPKP</sequence>
<protein>
    <submittedName>
        <fullName evidence="6">LysR substrate-binding domain-containing protein</fullName>
    </submittedName>
</protein>
<comment type="similarity">
    <text evidence="1">Belongs to the LysR transcriptional regulatory family.</text>
</comment>
<dbReference type="AlphaFoldDB" id="A0A9E8CS38"/>
<dbReference type="Pfam" id="PF00126">
    <property type="entry name" value="HTH_1"/>
    <property type="match status" value="1"/>
</dbReference>
<dbReference type="InterPro" id="IPR036388">
    <property type="entry name" value="WH-like_DNA-bd_sf"/>
</dbReference>
<feature type="domain" description="HTH lysR-type" evidence="5">
    <location>
        <begin position="1"/>
        <end position="43"/>
    </location>
</feature>
<evidence type="ECO:0000259" key="5">
    <source>
        <dbReference type="PROSITE" id="PS50931"/>
    </source>
</evidence>
<keyword evidence="4" id="KW-0804">Transcription</keyword>
<dbReference type="Pfam" id="PF03466">
    <property type="entry name" value="LysR_substrate"/>
    <property type="match status" value="1"/>
</dbReference>
<reference evidence="6" key="1">
    <citation type="submission" date="2022-08" db="EMBL/GenBank/DDBJ databases">
        <title>Complete Genome Sequences of 2 Bosea sp. soil isolates.</title>
        <authorList>
            <person name="Alvarez Arevalo M."/>
            <person name="Sterndorff E.B."/>
            <person name="Faurdal D."/>
            <person name="Joergensen T.S."/>
            <person name="Weber T."/>
        </authorList>
    </citation>
    <scope>NUCLEOTIDE SEQUENCE</scope>
    <source>
        <strain evidence="6">NBC_00436</strain>
    </source>
</reference>
<dbReference type="PRINTS" id="PR00039">
    <property type="entry name" value="HTHLYSR"/>
</dbReference>
<organism evidence="6">
    <name type="scientific">Bosea sp. NBC_00436</name>
    <dbReference type="NCBI Taxonomy" id="2969620"/>
    <lineage>
        <taxon>Bacteria</taxon>
        <taxon>Pseudomonadati</taxon>
        <taxon>Pseudomonadota</taxon>
        <taxon>Alphaproteobacteria</taxon>
        <taxon>Hyphomicrobiales</taxon>
        <taxon>Boseaceae</taxon>
        <taxon>Bosea</taxon>
    </lineage>
</organism>
<keyword evidence="3" id="KW-0238">DNA-binding</keyword>
<dbReference type="GO" id="GO:0003700">
    <property type="term" value="F:DNA-binding transcription factor activity"/>
    <property type="evidence" value="ECO:0007669"/>
    <property type="project" value="InterPro"/>
</dbReference>
<accession>A0A9E8CS38</accession>
<dbReference type="EMBL" id="CP102774">
    <property type="protein sequence ID" value="UZF86713.1"/>
    <property type="molecule type" value="Genomic_DNA"/>
</dbReference>
<dbReference type="InterPro" id="IPR000847">
    <property type="entry name" value="LysR_HTH_N"/>
</dbReference>